<name>A0ABQ2D7S4_9DEIO</name>
<dbReference type="InterPro" id="IPR011990">
    <property type="entry name" value="TPR-like_helical_dom_sf"/>
</dbReference>
<evidence type="ECO:0008006" key="4">
    <source>
        <dbReference type="Google" id="ProtNLM"/>
    </source>
</evidence>
<organism evidence="2 3">
    <name type="scientific">Deinococcus roseus</name>
    <dbReference type="NCBI Taxonomy" id="392414"/>
    <lineage>
        <taxon>Bacteria</taxon>
        <taxon>Thermotogati</taxon>
        <taxon>Deinococcota</taxon>
        <taxon>Deinococci</taxon>
        <taxon>Deinococcales</taxon>
        <taxon>Deinococcaceae</taxon>
        <taxon>Deinococcus</taxon>
    </lineage>
</organism>
<evidence type="ECO:0000256" key="1">
    <source>
        <dbReference type="PROSITE-ProRule" id="PRU00339"/>
    </source>
</evidence>
<accession>A0ABQ2D7S4</accession>
<proteinExistence type="predicted"/>
<keyword evidence="3" id="KW-1185">Reference proteome</keyword>
<dbReference type="Proteomes" id="UP000632222">
    <property type="component" value="Unassembled WGS sequence"/>
</dbReference>
<gene>
    <name evidence="2" type="ORF">GCM10008938_38830</name>
</gene>
<dbReference type="Pfam" id="PF13181">
    <property type="entry name" value="TPR_8"/>
    <property type="match status" value="1"/>
</dbReference>
<dbReference type="Gene3D" id="1.25.40.10">
    <property type="entry name" value="Tetratricopeptide repeat domain"/>
    <property type="match status" value="2"/>
</dbReference>
<comment type="caution">
    <text evidence="2">The sequence shown here is derived from an EMBL/GenBank/DDBJ whole genome shotgun (WGS) entry which is preliminary data.</text>
</comment>
<dbReference type="InterPro" id="IPR019734">
    <property type="entry name" value="TPR_rpt"/>
</dbReference>
<dbReference type="EMBL" id="BMOD01000019">
    <property type="protein sequence ID" value="GGJ49050.1"/>
    <property type="molecule type" value="Genomic_DNA"/>
</dbReference>
<feature type="repeat" description="TPR" evidence="1">
    <location>
        <begin position="202"/>
        <end position="235"/>
    </location>
</feature>
<dbReference type="SUPFAM" id="SSF48452">
    <property type="entry name" value="TPR-like"/>
    <property type="match status" value="1"/>
</dbReference>
<reference evidence="3" key="1">
    <citation type="journal article" date="2019" name="Int. J. Syst. Evol. Microbiol.">
        <title>The Global Catalogue of Microorganisms (GCM) 10K type strain sequencing project: providing services to taxonomists for standard genome sequencing and annotation.</title>
        <authorList>
            <consortium name="The Broad Institute Genomics Platform"/>
            <consortium name="The Broad Institute Genome Sequencing Center for Infectious Disease"/>
            <person name="Wu L."/>
            <person name="Ma J."/>
        </authorList>
    </citation>
    <scope>NUCLEOTIDE SEQUENCE [LARGE SCALE GENOMIC DNA]</scope>
    <source>
        <strain evidence="3">JCM 14370</strain>
    </source>
</reference>
<dbReference type="PROSITE" id="PS50005">
    <property type="entry name" value="TPR"/>
    <property type="match status" value="1"/>
</dbReference>
<sequence>MGEQLLAMQLFAQLDHLTAQDERWFGQCLMSLGHCERAIEHYTRAIEMGCVEARIDMVRPLLVVHSQKDAEMALDSFDPEQLQGYNRPLWYRNASTVLVMKKDSEGSLQHAREAWRTIQGLAEFPFIAPKVLFELSDTYDHMGDAKLAIYYLDRADEISSYKYNISIKLSRIALYYKNGKYSLIVPLIKELLQKDEYSAFHHMADLYMGHIYRIRNQTDEAINSYKKVIALLQDDISKEMELQARVLLSSIYALQRRKIECFHEESRAKDLAISKVGDFHLSLRILYNDFALDRRTADDVVLDLMKIEGYCKEEGDIGLWLRAGMILSEIYCSAYPEKFSDKIEEVLMNITYYKFYYHMRSEWYYLPRSFAFVGEKYPNLMEEKNEKIKLVTIDREELLIENQAIALPFRKIVEIIAYLKYKNGARISEIVTDVFGEMEPDKGRNYFHQIKHQLNDKMDAVRIEFDKKSKKYILVADLPIHWDLESIIRENSTFKGIFLPSSGSDWVIELNQKLSE</sequence>
<evidence type="ECO:0000313" key="3">
    <source>
        <dbReference type="Proteomes" id="UP000632222"/>
    </source>
</evidence>
<keyword evidence="1" id="KW-0802">TPR repeat</keyword>
<evidence type="ECO:0000313" key="2">
    <source>
        <dbReference type="EMBL" id="GGJ49050.1"/>
    </source>
</evidence>
<protein>
    <recommendedName>
        <fullName evidence="4">MalT-like TPR region domain-containing protein</fullName>
    </recommendedName>
</protein>